<dbReference type="EMBL" id="JAXOVC010000001">
    <property type="protein sequence ID" value="KAK4508656.1"/>
    <property type="molecule type" value="Genomic_DNA"/>
</dbReference>
<gene>
    <name evidence="1" type="ORF">PRZ48_002395</name>
</gene>
<proteinExistence type="predicted"/>
<evidence type="ECO:0000313" key="1">
    <source>
        <dbReference type="EMBL" id="KAK4508656.1"/>
    </source>
</evidence>
<dbReference type="Proteomes" id="UP001305779">
    <property type="component" value="Unassembled WGS sequence"/>
</dbReference>
<comment type="caution">
    <text evidence="1">The sequence shown here is derived from an EMBL/GenBank/DDBJ whole genome shotgun (WGS) entry which is preliminary data.</text>
</comment>
<keyword evidence="2" id="KW-1185">Reference proteome</keyword>
<name>A0ABR0F630_ZASCE</name>
<sequence>MTRGHKRPLNKLYPKGYAEKLERQQTQLVTGMQELYNRLVVSGAWRGATLPEINGQPLTHDLMTALDLVERRPSWPLSAISPIAETIDPSCSGAEQHQGGELDARCDFHEPSVPASPSEKDVWQSQAQLEASGNAVKCENVTSESSDWTLQQFELPSREDVSDPWEYLDISQDTFAPSNPTMKFQEYDVYANDIFASGIWPDWQNFEFEAAFRDAYAGDGFLWLSEGQFHSTDYAA</sequence>
<reference evidence="1 2" key="1">
    <citation type="journal article" date="2023" name="G3 (Bethesda)">
        <title>A chromosome-level genome assembly of Zasmidium syzygii isolated from banana leaves.</title>
        <authorList>
            <person name="van Westerhoven A.C."/>
            <person name="Mehrabi R."/>
            <person name="Talebi R."/>
            <person name="Steentjes M.B.F."/>
            <person name="Corcolon B."/>
            <person name="Chong P.A."/>
            <person name="Kema G.H.J."/>
            <person name="Seidl M.F."/>
        </authorList>
    </citation>
    <scope>NUCLEOTIDE SEQUENCE [LARGE SCALE GENOMIC DNA]</scope>
    <source>
        <strain evidence="1 2">P124</strain>
    </source>
</reference>
<evidence type="ECO:0000313" key="2">
    <source>
        <dbReference type="Proteomes" id="UP001305779"/>
    </source>
</evidence>
<protein>
    <submittedName>
        <fullName evidence="1">Uncharacterized protein</fullName>
    </submittedName>
</protein>
<organism evidence="1 2">
    <name type="scientific">Zasmidium cellare</name>
    <name type="common">Wine cellar mold</name>
    <name type="synonym">Racodium cellare</name>
    <dbReference type="NCBI Taxonomy" id="395010"/>
    <lineage>
        <taxon>Eukaryota</taxon>
        <taxon>Fungi</taxon>
        <taxon>Dikarya</taxon>
        <taxon>Ascomycota</taxon>
        <taxon>Pezizomycotina</taxon>
        <taxon>Dothideomycetes</taxon>
        <taxon>Dothideomycetidae</taxon>
        <taxon>Mycosphaerellales</taxon>
        <taxon>Mycosphaerellaceae</taxon>
        <taxon>Zasmidium</taxon>
    </lineage>
</organism>
<accession>A0ABR0F630</accession>